<dbReference type="Pfam" id="PF11573">
    <property type="entry name" value="Med23"/>
    <property type="match status" value="2"/>
</dbReference>
<dbReference type="AlphaFoldDB" id="A0ABD2QCV0"/>
<comment type="similarity">
    <text evidence="2">Belongs to the Mediator complex subunit 23 family.</text>
</comment>
<dbReference type="InterPro" id="IPR021629">
    <property type="entry name" value="Mediator_Med23"/>
</dbReference>
<dbReference type="PANTHER" id="PTHR12691:SF10">
    <property type="entry name" value="MEDIATOR OF RNA POLYMERASE II TRANSCRIPTION SUBUNIT 23"/>
    <property type="match status" value="1"/>
</dbReference>
<sequence>MWLGRMGQDSSGQLQRPANFPWPKLFKNVAGVLPNGLRTVGACSPLSMHLLDTMTVHVKMLFADQMLQKLTTTNCSSDNLLTSPATLETFCRIISSESIQALGVWKILQYLVKLPLSTSDQSVPLLDQASLVCTLLEDVLSHRLNKSISHEVRHNLLRHLHFLHFTWHEFSSKSNISNSFFFKEVSASLELCYVSTLRGIVHRSFAHNWLTSHGSQSAPSLAHLSQYYQECQARICEGSCMYPCTSSGGSGPNCFITHTPELNRISLWTLAQTQQLHELKDSAILNNQMRWLFEFGKHTFGTVAILQNPEYLNIFSQDVSDTVTDYMQSVGLDSIALPWFVLATLPEAQLESFTDYWSKLESQANGWRPLLEHKHTVSKLVDAVPLNPGLENFWPRLAMNPFAVYLSVVFKYLTRNPVADTSCKLIDMRHMISLETWNQNTRNLCDYLVHSLHTGELALDLCVQALRVLCVKWDLLSFDRLLLFLLTRSTCSYQGPAVFDASCFSLYQTILHAFWPDPSAGGSWRQRYYGHPVLNCVPYIECFISILLNLNPRNRLPLVQFKQFLQTVKPLFKFLGMPLHLAQLWLRDPCLSWSLNEVAKSIEDESTRKELILDVKKQLQLSVFLLVSENYGYDDSCCMYRRRLSDYLSHLFETTEYDASSVPDCEYLLPDSYLAESLEICVRNCAGHEYLVPGKLTQELSSHSALSLFCLSLDIQISMCPLVRSLQTVDLEAITMAKLLAILETKCKTNIFGAYLNCIGSLLALLPVSFHVALCREVFHRLFSSLLVPADKVLMRFIQSQSESERAAEEQKVVYIWDYPIRVRNRFLHQRTVLDGVTTEPQQLGNFLPSAWPGEERMNWEFNCKFQGAEESGTEEVDPQLFMSAVWHAVWLHTNTARMHTLPHMYSELLNSKWVQSEAALLLTFFLFAPLMGILHVDGSMKLVNLTNDLYKMIAAVDRKMKDEGGKQFAHIDTIADLLYHLKYMYVGNGVQMAVKTHFTEFQPSLQAQLKFLMPDPQQVVIDRPDNPKQQIVAPPEIAHLFTDSNLHLPDVYRAAKHTPFGLNACFQSTE</sequence>
<keyword evidence="9" id="KW-1185">Reference proteome</keyword>
<accession>A0ABD2QCV0</accession>
<name>A0ABD2QCV0_9PLAT</name>
<evidence type="ECO:0000256" key="3">
    <source>
        <dbReference type="ARBA" id="ARBA00019696"/>
    </source>
</evidence>
<gene>
    <name evidence="8" type="ORF">Ciccas_003973</name>
</gene>
<dbReference type="EMBL" id="JBJKFK010000393">
    <property type="protein sequence ID" value="KAL3317378.1"/>
    <property type="molecule type" value="Genomic_DNA"/>
</dbReference>
<keyword evidence="4" id="KW-0805">Transcription regulation</keyword>
<evidence type="ECO:0000256" key="2">
    <source>
        <dbReference type="ARBA" id="ARBA00010222"/>
    </source>
</evidence>
<keyword evidence="6" id="KW-0539">Nucleus</keyword>
<comment type="caution">
    <text evidence="8">The sequence shown here is derived from an EMBL/GenBank/DDBJ whole genome shotgun (WGS) entry which is preliminary data.</text>
</comment>
<organism evidence="8 9">
    <name type="scientific">Cichlidogyrus casuarinus</name>
    <dbReference type="NCBI Taxonomy" id="1844966"/>
    <lineage>
        <taxon>Eukaryota</taxon>
        <taxon>Metazoa</taxon>
        <taxon>Spiralia</taxon>
        <taxon>Lophotrochozoa</taxon>
        <taxon>Platyhelminthes</taxon>
        <taxon>Monogenea</taxon>
        <taxon>Monopisthocotylea</taxon>
        <taxon>Dactylogyridea</taxon>
        <taxon>Ancyrocephalidae</taxon>
        <taxon>Cichlidogyrus</taxon>
    </lineage>
</organism>
<evidence type="ECO:0000313" key="9">
    <source>
        <dbReference type="Proteomes" id="UP001626550"/>
    </source>
</evidence>
<reference evidence="8 9" key="1">
    <citation type="submission" date="2024-11" db="EMBL/GenBank/DDBJ databases">
        <title>Adaptive evolution of stress response genes in parasites aligns with host niche diversity.</title>
        <authorList>
            <person name="Hahn C."/>
            <person name="Resl P."/>
        </authorList>
    </citation>
    <scope>NUCLEOTIDE SEQUENCE [LARGE SCALE GENOMIC DNA]</scope>
    <source>
        <strain evidence="8">EGGRZ-B1_66</strain>
        <tissue evidence="8">Body</tissue>
    </source>
</reference>
<dbReference type="Proteomes" id="UP001626550">
    <property type="component" value="Unassembled WGS sequence"/>
</dbReference>
<dbReference type="PANTHER" id="PTHR12691">
    <property type="entry name" value="MEDIATOR OF RNA POLYMERASE II TRANSCRIPTION SUBUNIT 23"/>
    <property type="match status" value="1"/>
</dbReference>
<evidence type="ECO:0000256" key="5">
    <source>
        <dbReference type="ARBA" id="ARBA00023163"/>
    </source>
</evidence>
<evidence type="ECO:0000256" key="1">
    <source>
        <dbReference type="ARBA" id="ARBA00004123"/>
    </source>
</evidence>
<protein>
    <recommendedName>
        <fullName evidence="3">Mediator of RNA polymerase II transcription subunit 23</fullName>
    </recommendedName>
    <alternativeName>
        <fullName evidence="7">Mediator complex subunit 23</fullName>
    </alternativeName>
</protein>
<evidence type="ECO:0000256" key="4">
    <source>
        <dbReference type="ARBA" id="ARBA00023015"/>
    </source>
</evidence>
<proteinExistence type="inferred from homology"/>
<comment type="subcellular location">
    <subcellularLocation>
        <location evidence="1">Nucleus</location>
    </subcellularLocation>
</comment>
<evidence type="ECO:0000256" key="7">
    <source>
        <dbReference type="ARBA" id="ARBA00031961"/>
    </source>
</evidence>
<keyword evidence="5" id="KW-0804">Transcription</keyword>
<evidence type="ECO:0000256" key="6">
    <source>
        <dbReference type="ARBA" id="ARBA00023242"/>
    </source>
</evidence>
<evidence type="ECO:0000313" key="8">
    <source>
        <dbReference type="EMBL" id="KAL3317378.1"/>
    </source>
</evidence>
<dbReference type="GO" id="GO:0005634">
    <property type="term" value="C:nucleus"/>
    <property type="evidence" value="ECO:0007669"/>
    <property type="project" value="UniProtKB-SubCell"/>
</dbReference>